<comment type="caution">
    <text evidence="1">The sequence shown here is derived from an EMBL/GenBank/DDBJ whole genome shotgun (WGS) entry which is preliminary data.</text>
</comment>
<dbReference type="Proteomes" id="UP000536711">
    <property type="component" value="Unassembled WGS sequence"/>
</dbReference>
<proteinExistence type="predicted"/>
<dbReference type="AlphaFoldDB" id="A0A8H4NG16"/>
<protein>
    <submittedName>
        <fullName evidence="1">Uncharacterized protein</fullName>
    </submittedName>
</protein>
<evidence type="ECO:0000313" key="2">
    <source>
        <dbReference type="Proteomes" id="UP000536711"/>
    </source>
</evidence>
<gene>
    <name evidence="1" type="ORF">FACUT_10156</name>
</gene>
<organism evidence="1 2">
    <name type="scientific">Fusarium acutatum</name>
    <dbReference type="NCBI Taxonomy" id="78861"/>
    <lineage>
        <taxon>Eukaryota</taxon>
        <taxon>Fungi</taxon>
        <taxon>Dikarya</taxon>
        <taxon>Ascomycota</taxon>
        <taxon>Pezizomycotina</taxon>
        <taxon>Sordariomycetes</taxon>
        <taxon>Hypocreomycetidae</taxon>
        <taxon>Hypocreales</taxon>
        <taxon>Nectriaceae</taxon>
        <taxon>Fusarium</taxon>
        <taxon>Fusarium fujikuroi species complex</taxon>
    </lineage>
</organism>
<dbReference type="EMBL" id="JAADJF010000311">
    <property type="protein sequence ID" value="KAF4425048.1"/>
    <property type="molecule type" value="Genomic_DNA"/>
</dbReference>
<name>A0A8H4NG16_9HYPO</name>
<accession>A0A8H4NG16</accession>
<evidence type="ECO:0000313" key="1">
    <source>
        <dbReference type="EMBL" id="KAF4425048.1"/>
    </source>
</evidence>
<sequence>MEKKMELESSSFHTTHDYVADEYEAKDFVGRRTRSYQDLWRIVHTPNFKNIVWQYNPSKIVMPYSIFAPSPLSVTTPVLPIYIKIEAKNEDHRSLFEGSIPDCFYVPLFALIAMGLKEGLNFMEQSNEMPKSPEWQAMEPEFLSRTNNWAPKFKGKLPVILARKGDGSLVKVQLSNQWEGWHDVLPQMGILNTAAKHSGKPVRHLNIMLQRPILIKPLVEYHGDTIKKRFSKSPENFFQDFINSIHETPDPDASGPTSKNPYPWKLEIYSAKNSQGYRKTSQDPFNLYETHIHQSDWNIYMRSLEKTVSPVRPFPRITKALHDLSEKIMLKVGYADIALQSSINAELGESSATEEEDLGIFAKKYKKYVPHKKLTPKSKAKAREKMDKREKGVSALNKAYDLGGGTAYLWNEIDADKIERAVGKRPDEASQKEIMGGVSATEIGRAMGWGSKRLKSGVWPAEWLHLSAFSWGGLVGDDDPEGFTTSQNFENLVFGTSETNSLMTRYESAWQRFFLAEKELAGTGKGITGTLDVCCNDFSQPILWDVFKDGNFLMDGLTFKKAEVEGLRKIFLGAKQYLAQDLKSLTDDQIREQMIILAQDFPFIVYSIQYDLRANFHSRVFALDKMDCFVDFFPFCRPFYHRAEAILDDLVFKKMYGKAKEELVIKAKI</sequence>
<keyword evidence="2" id="KW-1185">Reference proteome</keyword>
<dbReference type="OrthoDB" id="5427329at2759"/>
<reference evidence="1 2" key="1">
    <citation type="submission" date="2020-01" db="EMBL/GenBank/DDBJ databases">
        <title>Identification and distribution of gene clusters putatively required for synthesis of sphingolipid metabolism inhibitors in phylogenetically diverse species of the filamentous fungus Fusarium.</title>
        <authorList>
            <person name="Kim H.-S."/>
            <person name="Busman M."/>
            <person name="Brown D.W."/>
            <person name="Divon H."/>
            <person name="Uhlig S."/>
            <person name="Proctor R.H."/>
        </authorList>
    </citation>
    <scope>NUCLEOTIDE SEQUENCE [LARGE SCALE GENOMIC DNA]</scope>
    <source>
        <strain evidence="1 2">NRRL 13308</strain>
    </source>
</reference>